<reference evidence="2 3" key="1">
    <citation type="journal article" date="2016" name="G3 (Bethesda)">
        <title>First Draft Assembly and Annotation of the Genome of a California Endemic Oak Quercus lobata Nee (Fagaceae).</title>
        <authorList>
            <person name="Sork V.L."/>
            <person name="Fitz-Gibbon S.T."/>
            <person name="Puiu D."/>
            <person name="Crepeau M."/>
            <person name="Gugger P.F."/>
            <person name="Sherman R."/>
            <person name="Stevens K."/>
            <person name="Langley C.H."/>
            <person name="Pellegrini M."/>
            <person name="Salzberg S.L."/>
        </authorList>
    </citation>
    <scope>NUCLEOTIDE SEQUENCE [LARGE SCALE GENOMIC DNA]</scope>
    <source>
        <strain evidence="2 3">cv. SW786</strain>
    </source>
</reference>
<dbReference type="Proteomes" id="UP000594261">
    <property type="component" value="Chromosome 4"/>
</dbReference>
<evidence type="ECO:0000313" key="3">
    <source>
        <dbReference type="Proteomes" id="UP000594261"/>
    </source>
</evidence>
<organism evidence="2 3">
    <name type="scientific">Quercus lobata</name>
    <name type="common">Valley oak</name>
    <dbReference type="NCBI Taxonomy" id="97700"/>
    <lineage>
        <taxon>Eukaryota</taxon>
        <taxon>Viridiplantae</taxon>
        <taxon>Streptophyta</taxon>
        <taxon>Embryophyta</taxon>
        <taxon>Tracheophyta</taxon>
        <taxon>Spermatophyta</taxon>
        <taxon>Magnoliopsida</taxon>
        <taxon>eudicotyledons</taxon>
        <taxon>Gunneridae</taxon>
        <taxon>Pentapetalae</taxon>
        <taxon>rosids</taxon>
        <taxon>fabids</taxon>
        <taxon>Fagales</taxon>
        <taxon>Fagaceae</taxon>
        <taxon>Quercus</taxon>
    </lineage>
</organism>
<keyword evidence="3" id="KW-1185">Reference proteome</keyword>
<accession>A0A7N2LES6</accession>
<sequence>MAMARVKVRARTMVMRRARMRMRRRMAISRMRRRRARARDSSCPLCAEDEESSSHLMLFCTFARAVWHGTPLAVHTSELRNVSVQQWLGQILLRHKNLDQDNMKYAEAFGCCSTSVHGSGVQSKRVQIPCGPWQLIVKVAGARLKRMNRAGYAFEAKTTHGNSILQGVYSCTDQPIPVIIQGAMLEAALKARELGFKHILFLSDCRRAVQVNNCRTTASWQEKSLMSDWSYLLANDFVYHSVFVPKVVTSCVFALAKLATKMPIHSCYVNTNFL</sequence>
<dbReference type="InParanoid" id="A0A7N2LES6"/>
<evidence type="ECO:0000313" key="2">
    <source>
        <dbReference type="EnsemblPlants" id="QL04p013586:mrna"/>
    </source>
</evidence>
<dbReference type="EMBL" id="LRBV02000004">
    <property type="status" value="NOT_ANNOTATED_CDS"/>
    <property type="molecule type" value="Genomic_DNA"/>
</dbReference>
<name>A0A7N2LES6_QUELO</name>
<proteinExistence type="predicted"/>
<dbReference type="Pfam" id="PF13966">
    <property type="entry name" value="zf-RVT"/>
    <property type="match status" value="1"/>
</dbReference>
<evidence type="ECO:0000259" key="1">
    <source>
        <dbReference type="Pfam" id="PF13966"/>
    </source>
</evidence>
<dbReference type="Gramene" id="QL04p013586:mrna">
    <property type="protein sequence ID" value="QL04p013586:mrna"/>
    <property type="gene ID" value="QL04p013586"/>
</dbReference>
<dbReference type="AlphaFoldDB" id="A0A7N2LES6"/>
<dbReference type="EnsemblPlants" id="QL04p013586:mrna">
    <property type="protein sequence ID" value="QL04p013586:mrna"/>
    <property type="gene ID" value="QL04p013586"/>
</dbReference>
<feature type="domain" description="Reverse transcriptase zinc-binding" evidence="1">
    <location>
        <begin position="20"/>
        <end position="67"/>
    </location>
</feature>
<protein>
    <recommendedName>
        <fullName evidence="1">Reverse transcriptase zinc-binding domain-containing protein</fullName>
    </recommendedName>
</protein>
<reference evidence="2" key="2">
    <citation type="submission" date="2021-01" db="UniProtKB">
        <authorList>
            <consortium name="EnsemblPlants"/>
        </authorList>
    </citation>
    <scope>IDENTIFICATION</scope>
</reference>
<dbReference type="InterPro" id="IPR026960">
    <property type="entry name" value="RVT-Znf"/>
</dbReference>